<feature type="region of interest" description="Disordered" evidence="1">
    <location>
        <begin position="126"/>
        <end position="162"/>
    </location>
</feature>
<sequence length="221" mass="23552">MLGRIIAMATLGAGEQGMLGHIISMATLGAGEQGMLAVTEFITSIKSKIMEHRMYCHLHADIRSVFDCLLHTVKEIVEKSYTPGEILRGAPLRSLGCPKETGQRLHALQADLSPFWARQPALAQLSSTSRGSPPSDPLAHNQDLSTPPPWSPPHAASASPSSRLWPKKVSLVPKYVRGLAVPHGRRTAHPVCIVIVAPPALGYAAGRAEDLVVTPVVGSVS</sequence>
<organism evidence="2 3">
    <name type="scientific">Platysternon megacephalum</name>
    <name type="common">big-headed turtle</name>
    <dbReference type="NCBI Taxonomy" id="55544"/>
    <lineage>
        <taxon>Eukaryota</taxon>
        <taxon>Metazoa</taxon>
        <taxon>Chordata</taxon>
        <taxon>Craniata</taxon>
        <taxon>Vertebrata</taxon>
        <taxon>Euteleostomi</taxon>
        <taxon>Archelosauria</taxon>
        <taxon>Testudinata</taxon>
        <taxon>Testudines</taxon>
        <taxon>Cryptodira</taxon>
        <taxon>Durocryptodira</taxon>
        <taxon>Testudinoidea</taxon>
        <taxon>Platysternidae</taxon>
        <taxon>Platysternon</taxon>
    </lineage>
</organism>
<dbReference type="Proteomes" id="UP000297703">
    <property type="component" value="Unassembled WGS sequence"/>
</dbReference>
<dbReference type="AlphaFoldDB" id="A0A4D9DHR8"/>
<evidence type="ECO:0000256" key="1">
    <source>
        <dbReference type="SAM" id="MobiDB-lite"/>
    </source>
</evidence>
<proteinExistence type="predicted"/>
<evidence type="ECO:0000313" key="2">
    <source>
        <dbReference type="EMBL" id="TFJ96886.1"/>
    </source>
</evidence>
<comment type="caution">
    <text evidence="2">The sequence shown here is derived from an EMBL/GenBank/DDBJ whole genome shotgun (WGS) entry which is preliminary data.</text>
</comment>
<reference evidence="2 3" key="1">
    <citation type="submission" date="2019-04" db="EMBL/GenBank/DDBJ databases">
        <title>Draft genome of the big-headed turtle Platysternon megacephalum.</title>
        <authorList>
            <person name="Gong S."/>
        </authorList>
    </citation>
    <scope>NUCLEOTIDE SEQUENCE [LARGE SCALE GENOMIC DNA]</scope>
    <source>
        <strain evidence="2">DO16091913</strain>
        <tissue evidence="2">Muscle</tissue>
    </source>
</reference>
<accession>A0A4D9DHR8</accession>
<reference evidence="2 3" key="2">
    <citation type="submission" date="2019-04" db="EMBL/GenBank/DDBJ databases">
        <title>The genome sequence of big-headed turtle.</title>
        <authorList>
            <person name="Gong S."/>
        </authorList>
    </citation>
    <scope>NUCLEOTIDE SEQUENCE [LARGE SCALE GENOMIC DNA]</scope>
    <source>
        <strain evidence="2">DO16091913</strain>
        <tissue evidence="2">Muscle</tissue>
    </source>
</reference>
<evidence type="ECO:0000313" key="3">
    <source>
        <dbReference type="Proteomes" id="UP000297703"/>
    </source>
</evidence>
<gene>
    <name evidence="2" type="ORF">DR999_PMT21303</name>
</gene>
<protein>
    <submittedName>
        <fullName evidence="2">Calpain-5</fullName>
    </submittedName>
</protein>
<keyword evidence="3" id="KW-1185">Reference proteome</keyword>
<dbReference type="EMBL" id="QXTE01000566">
    <property type="protein sequence ID" value="TFJ96886.1"/>
    <property type="molecule type" value="Genomic_DNA"/>
</dbReference>
<name>A0A4D9DHR8_9SAUR</name>
<dbReference type="OrthoDB" id="10614410at2759"/>
<feature type="compositionally biased region" description="Low complexity" evidence="1">
    <location>
        <begin position="153"/>
        <end position="162"/>
    </location>
</feature>